<dbReference type="InterPro" id="IPR009057">
    <property type="entry name" value="Homeodomain-like_sf"/>
</dbReference>
<dbReference type="PANTHER" id="PTHR47999:SF6">
    <property type="entry name" value="MYB-RELATED PROTEIN P"/>
    <property type="match status" value="1"/>
</dbReference>
<feature type="domain" description="Myb-like" evidence="7">
    <location>
        <begin position="62"/>
        <end position="112"/>
    </location>
</feature>
<feature type="compositionally biased region" description="Polar residues" evidence="6">
    <location>
        <begin position="230"/>
        <end position="246"/>
    </location>
</feature>
<proteinExistence type="predicted"/>
<dbReference type="FunFam" id="1.10.10.60:FF:000121">
    <property type="entry name" value="Myb transcription factor"/>
    <property type="match status" value="1"/>
</dbReference>
<dbReference type="AlphaFoldDB" id="A0A444YIN1"/>
<dbReference type="PROSITE" id="PS51294">
    <property type="entry name" value="HTH_MYB"/>
    <property type="match status" value="2"/>
</dbReference>
<evidence type="ECO:0000256" key="5">
    <source>
        <dbReference type="ARBA" id="ARBA00023242"/>
    </source>
</evidence>
<dbReference type="CDD" id="cd00167">
    <property type="entry name" value="SANT"/>
    <property type="match status" value="2"/>
</dbReference>
<feature type="region of interest" description="Disordered" evidence="6">
    <location>
        <begin position="230"/>
        <end position="268"/>
    </location>
</feature>
<dbReference type="EMBL" id="SDMP01000016">
    <property type="protein sequence ID" value="RYR01792.1"/>
    <property type="molecule type" value="Genomic_DNA"/>
</dbReference>
<dbReference type="InterPro" id="IPR017930">
    <property type="entry name" value="Myb_dom"/>
</dbReference>
<keyword evidence="2" id="KW-0805">Transcription regulation</keyword>
<dbReference type="GO" id="GO:0003677">
    <property type="term" value="F:DNA binding"/>
    <property type="evidence" value="ECO:0007669"/>
    <property type="project" value="UniProtKB-KW"/>
</dbReference>
<protein>
    <submittedName>
        <fullName evidence="9">Uncharacterized protein</fullName>
    </submittedName>
</protein>
<dbReference type="InterPro" id="IPR015495">
    <property type="entry name" value="Myb_TF_plants"/>
</dbReference>
<reference evidence="9 10" key="1">
    <citation type="submission" date="2019-01" db="EMBL/GenBank/DDBJ databases">
        <title>Sequencing of cultivated peanut Arachis hypogaea provides insights into genome evolution and oil improvement.</title>
        <authorList>
            <person name="Chen X."/>
        </authorList>
    </citation>
    <scope>NUCLEOTIDE SEQUENCE [LARGE SCALE GENOMIC DNA]</scope>
    <source>
        <strain evidence="10">cv. Fuhuasheng</strain>
        <tissue evidence="9">Leaves</tissue>
    </source>
</reference>
<gene>
    <name evidence="9" type="ORF">Ahy_B06g080662</name>
</gene>
<dbReference type="SMART" id="SM00717">
    <property type="entry name" value="SANT"/>
    <property type="match status" value="2"/>
</dbReference>
<feature type="domain" description="Myb-like" evidence="7">
    <location>
        <begin position="9"/>
        <end position="61"/>
    </location>
</feature>
<keyword evidence="4" id="KW-0804">Transcription</keyword>
<dbReference type="SUPFAM" id="SSF46689">
    <property type="entry name" value="Homeodomain-like"/>
    <property type="match status" value="1"/>
</dbReference>
<evidence type="ECO:0000313" key="9">
    <source>
        <dbReference type="EMBL" id="RYR01792.1"/>
    </source>
</evidence>
<dbReference type="SMR" id="A0A444YIN1"/>
<evidence type="ECO:0000256" key="3">
    <source>
        <dbReference type="ARBA" id="ARBA00023125"/>
    </source>
</evidence>
<evidence type="ECO:0000256" key="1">
    <source>
        <dbReference type="ARBA" id="ARBA00004123"/>
    </source>
</evidence>
<evidence type="ECO:0000256" key="2">
    <source>
        <dbReference type="ARBA" id="ARBA00023015"/>
    </source>
</evidence>
<dbReference type="Gramene" id="arahy.Tifrunner.gnm2.ann2.Ah16g092700.1">
    <property type="protein sequence ID" value="arahy.Tifrunner.gnm2.ann2.Ah16g092700.1-CDS"/>
    <property type="gene ID" value="arahy.Tifrunner.gnm2.ann2.Ah16g092700"/>
</dbReference>
<evidence type="ECO:0000256" key="4">
    <source>
        <dbReference type="ARBA" id="ARBA00023163"/>
    </source>
</evidence>
<dbReference type="Proteomes" id="UP000289738">
    <property type="component" value="Chromosome B06"/>
</dbReference>
<comment type="caution">
    <text evidence="9">The sequence shown here is derived from an EMBL/GenBank/DDBJ whole genome shotgun (WGS) entry which is preliminary data.</text>
</comment>
<keyword evidence="5" id="KW-0539">Nucleus</keyword>
<dbReference type="GO" id="GO:0005634">
    <property type="term" value="C:nucleus"/>
    <property type="evidence" value="ECO:0007669"/>
    <property type="project" value="UniProtKB-SubCell"/>
</dbReference>
<dbReference type="OrthoDB" id="2143914at2759"/>
<organism evidence="9 10">
    <name type="scientific">Arachis hypogaea</name>
    <name type="common">Peanut</name>
    <dbReference type="NCBI Taxonomy" id="3818"/>
    <lineage>
        <taxon>Eukaryota</taxon>
        <taxon>Viridiplantae</taxon>
        <taxon>Streptophyta</taxon>
        <taxon>Embryophyta</taxon>
        <taxon>Tracheophyta</taxon>
        <taxon>Spermatophyta</taxon>
        <taxon>Magnoliopsida</taxon>
        <taxon>eudicotyledons</taxon>
        <taxon>Gunneridae</taxon>
        <taxon>Pentapetalae</taxon>
        <taxon>rosids</taxon>
        <taxon>fabids</taxon>
        <taxon>Fabales</taxon>
        <taxon>Fabaceae</taxon>
        <taxon>Papilionoideae</taxon>
        <taxon>50 kb inversion clade</taxon>
        <taxon>dalbergioids sensu lato</taxon>
        <taxon>Dalbergieae</taxon>
        <taxon>Pterocarpus clade</taxon>
        <taxon>Arachis</taxon>
    </lineage>
</organism>
<feature type="domain" description="HTH myb-type" evidence="8">
    <location>
        <begin position="9"/>
        <end position="61"/>
    </location>
</feature>
<feature type="compositionally biased region" description="Polar residues" evidence="6">
    <location>
        <begin position="162"/>
        <end position="173"/>
    </location>
</feature>
<dbReference type="InterPro" id="IPR001005">
    <property type="entry name" value="SANT/Myb"/>
</dbReference>
<evidence type="ECO:0000256" key="6">
    <source>
        <dbReference type="SAM" id="MobiDB-lite"/>
    </source>
</evidence>
<name>A0A444YIN1_ARAHY</name>
<evidence type="ECO:0000313" key="10">
    <source>
        <dbReference type="Proteomes" id="UP000289738"/>
    </source>
</evidence>
<sequence>MGRAPCCDKVGLKKGRWTKEEDQILTNYIQANGEGSWRALPKNAGLLRCGKSCRLRWINYLRADLKRGNISVEEETIITKLHASFGNRWSLIASHLPGRTDNEIKNYWNSHLSRKVYSLPAPNDKDTTTCATATAIPKILDTPPKRKGSGKTSRWAMKKNKSTYSPPIQTQKPSSEEEGRGEVSEKMMECEEGSIDDGGVLSFNDIMESSCMQQLDDDHQPCGLSTVTTAGVPNDDTCPNKSVNAETTTTTTTTTGEASHSNCSSNNSMASGLELDDSYWESVLELNNNSTDESSWEHSTEALFNWLWEDHHLDKLGGQHDDDDDHNKQNNAMMVDWFLS</sequence>
<feature type="compositionally biased region" description="Polar residues" evidence="6">
    <location>
        <begin position="256"/>
        <end position="268"/>
    </location>
</feature>
<keyword evidence="10" id="KW-1185">Reference proteome</keyword>
<evidence type="ECO:0000259" key="8">
    <source>
        <dbReference type="PROSITE" id="PS51294"/>
    </source>
</evidence>
<feature type="region of interest" description="Disordered" evidence="6">
    <location>
        <begin position="140"/>
        <end position="183"/>
    </location>
</feature>
<accession>A0A444YIN1</accession>
<dbReference type="PANTHER" id="PTHR47999">
    <property type="entry name" value="TRANSCRIPTION FACTOR MYB8-RELATED-RELATED"/>
    <property type="match status" value="1"/>
</dbReference>
<dbReference type="STRING" id="3818.A0A444YIN1"/>
<dbReference type="Gene3D" id="1.10.10.60">
    <property type="entry name" value="Homeodomain-like"/>
    <property type="match status" value="2"/>
</dbReference>
<keyword evidence="3" id="KW-0238">DNA-binding</keyword>
<feature type="domain" description="HTH myb-type" evidence="8">
    <location>
        <begin position="62"/>
        <end position="116"/>
    </location>
</feature>
<comment type="subcellular location">
    <subcellularLocation>
        <location evidence="1">Nucleus</location>
    </subcellularLocation>
</comment>
<feature type="compositionally biased region" description="Basic and acidic residues" evidence="6">
    <location>
        <begin position="174"/>
        <end position="183"/>
    </location>
</feature>
<dbReference type="Pfam" id="PF00249">
    <property type="entry name" value="Myb_DNA-binding"/>
    <property type="match status" value="2"/>
</dbReference>
<evidence type="ECO:0000259" key="7">
    <source>
        <dbReference type="PROSITE" id="PS50090"/>
    </source>
</evidence>
<dbReference type="PROSITE" id="PS50090">
    <property type="entry name" value="MYB_LIKE"/>
    <property type="match status" value="2"/>
</dbReference>